<feature type="transmembrane region" description="Helical" evidence="6">
    <location>
        <begin position="103"/>
        <end position="124"/>
    </location>
</feature>
<evidence type="ECO:0000256" key="2">
    <source>
        <dbReference type="ARBA" id="ARBA00022692"/>
    </source>
</evidence>
<protein>
    <submittedName>
        <fullName evidence="8">Vitamin K-dependent gamma-carboxylase</fullName>
    </submittedName>
</protein>
<feature type="transmembrane region" description="Helical" evidence="6">
    <location>
        <begin position="213"/>
        <end position="235"/>
    </location>
</feature>
<dbReference type="RefSeq" id="WP_092731663.1">
    <property type="nucleotide sequence ID" value="NZ_FNPC01000003.1"/>
</dbReference>
<evidence type="ECO:0000256" key="3">
    <source>
        <dbReference type="ARBA" id="ARBA00022989"/>
    </source>
</evidence>
<dbReference type="OrthoDB" id="327281at2157"/>
<feature type="transmembrane region" description="Helical" evidence="6">
    <location>
        <begin position="42"/>
        <end position="60"/>
    </location>
</feature>
<keyword evidence="2 6" id="KW-0812">Transmembrane</keyword>
<keyword evidence="4 6" id="KW-0472">Membrane</keyword>
<feature type="region of interest" description="Disordered" evidence="5">
    <location>
        <begin position="176"/>
        <end position="207"/>
    </location>
</feature>
<feature type="transmembrane region" description="Helical" evidence="6">
    <location>
        <begin position="299"/>
        <end position="323"/>
    </location>
</feature>
<dbReference type="PANTHER" id="PTHR39535">
    <property type="entry name" value="SPORULATION-DELAYING PROTEIN SDPB"/>
    <property type="match status" value="1"/>
</dbReference>
<dbReference type="SMART" id="SM00752">
    <property type="entry name" value="HTTM"/>
    <property type="match status" value="1"/>
</dbReference>
<evidence type="ECO:0000256" key="1">
    <source>
        <dbReference type="ARBA" id="ARBA00004127"/>
    </source>
</evidence>
<keyword evidence="3 6" id="KW-1133">Transmembrane helix</keyword>
<dbReference type="PANTHER" id="PTHR39535:SF2">
    <property type="entry name" value="HTTM DOMAIN-CONTAINING PROTEIN"/>
    <property type="match status" value="1"/>
</dbReference>
<proteinExistence type="predicted"/>
<dbReference type="GO" id="GO:0012505">
    <property type="term" value="C:endomembrane system"/>
    <property type="evidence" value="ECO:0007669"/>
    <property type="project" value="UniProtKB-SubCell"/>
</dbReference>
<sequence length="537" mass="56650">MSDRPSRRRIADAVGRPAGAIRRSVGTLWRSARDRAAIDRRALAAFRIGLGVVILVDLLLRSRHLRALYTDSGVLTTDALASAYPPLAGVSLHAVADSVAGPAGVAALFVLAGVAALALAVGYHSRLAAAVSLAFALSLQARNPFVLNSGDLLLWQLCLFATLLPIGSRWSVDAVRPSARSDRPPSNRPPSDRTSTDRASADRMPTGRTDVQVASVATAALLVHVALVYVTNAVFKLRGDRWIAGDGAAIAFSMDQFTVLLGPWVAGSPTLLWVLNYAWLGLLVASPLLVLATGRVRTAVAAGIIGGHAGMVITMAIAVFPLVSLVSLLPFLGSGVWDRIEDATAAVRGRFAAAVGGASDDGSRVASGRLDRPRIGRGLRAGARAFAAALLVGTLVWNAAVLGYVETGAGDAGIDPAEYGWKMFAPDPSGTDRWFVIDAELASGEHVDGLDRGSVTREPPPDVDATYPSARWRKYLIAITVADDPAVSRSTADYVCRTVADRTGQRVDSVEITYLERSTWPEPSAEVGTNRLVTHDC</sequence>
<evidence type="ECO:0000313" key="9">
    <source>
        <dbReference type="Proteomes" id="UP000199079"/>
    </source>
</evidence>
<keyword evidence="9" id="KW-1185">Reference proteome</keyword>
<dbReference type="InterPro" id="IPR011020">
    <property type="entry name" value="HTTM-like"/>
</dbReference>
<accession>A0A1H3HMP5</accession>
<reference evidence="9" key="1">
    <citation type="submission" date="2016-10" db="EMBL/GenBank/DDBJ databases">
        <authorList>
            <person name="Varghese N."/>
            <person name="Submissions S."/>
        </authorList>
    </citation>
    <scope>NUCLEOTIDE SEQUENCE [LARGE SCALE GENOMIC DNA]</scope>
    <source>
        <strain evidence="9">DC30,IBRC 10041,KCTC 4046</strain>
    </source>
</reference>
<evidence type="ECO:0000256" key="5">
    <source>
        <dbReference type="SAM" id="MobiDB-lite"/>
    </source>
</evidence>
<dbReference type="EMBL" id="FNPC01000003">
    <property type="protein sequence ID" value="SDY15939.1"/>
    <property type="molecule type" value="Genomic_DNA"/>
</dbReference>
<feature type="domain" description="HTTM-like" evidence="7">
    <location>
        <begin position="35"/>
        <end position="337"/>
    </location>
</feature>
<dbReference type="InterPro" id="IPR052964">
    <property type="entry name" value="Sporulation_signal_mat"/>
</dbReference>
<dbReference type="Proteomes" id="UP000199079">
    <property type="component" value="Unassembled WGS sequence"/>
</dbReference>
<evidence type="ECO:0000313" key="8">
    <source>
        <dbReference type="EMBL" id="SDY15939.1"/>
    </source>
</evidence>
<comment type="subcellular location">
    <subcellularLocation>
        <location evidence="1">Endomembrane system</location>
        <topology evidence="1">Multi-pass membrane protein</topology>
    </subcellularLocation>
</comment>
<organism evidence="8 9">
    <name type="scientific">Halopenitus persicus</name>
    <dbReference type="NCBI Taxonomy" id="1048396"/>
    <lineage>
        <taxon>Archaea</taxon>
        <taxon>Methanobacteriati</taxon>
        <taxon>Methanobacteriota</taxon>
        <taxon>Stenosarchaea group</taxon>
        <taxon>Halobacteria</taxon>
        <taxon>Halobacteriales</taxon>
        <taxon>Haloferacaceae</taxon>
        <taxon>Halopenitus</taxon>
    </lineage>
</organism>
<evidence type="ECO:0000256" key="6">
    <source>
        <dbReference type="SAM" id="Phobius"/>
    </source>
</evidence>
<dbReference type="AlphaFoldDB" id="A0A1H3HMP5"/>
<evidence type="ECO:0000256" key="4">
    <source>
        <dbReference type="ARBA" id="ARBA00023136"/>
    </source>
</evidence>
<evidence type="ECO:0000259" key="7">
    <source>
        <dbReference type="SMART" id="SM00752"/>
    </source>
</evidence>
<feature type="transmembrane region" description="Helical" evidence="6">
    <location>
        <begin position="272"/>
        <end position="292"/>
    </location>
</feature>
<name>A0A1H3HMP5_9EURY</name>
<gene>
    <name evidence="8" type="ORF">SAMN05216564_103318</name>
</gene>
<feature type="compositionally biased region" description="Basic and acidic residues" evidence="5">
    <location>
        <begin position="179"/>
        <end position="201"/>
    </location>
</feature>